<dbReference type="EMBL" id="LN890280">
    <property type="protein sequence ID" value="CUR52812.1"/>
    <property type="molecule type" value="Genomic_DNA"/>
</dbReference>
<reference evidence="3" key="1">
    <citation type="submission" date="2015-10" db="EMBL/GenBank/DDBJ databases">
        <authorList>
            <person name="Lehtovirta-Morley L.E."/>
            <person name="Vieille C."/>
        </authorList>
    </citation>
    <scope>NUCLEOTIDE SEQUENCE [LARGE SCALE GENOMIC DNA]</scope>
</reference>
<dbReference type="Proteomes" id="UP000196239">
    <property type="component" value="Chromosome 1"/>
</dbReference>
<evidence type="ECO:0000313" key="3">
    <source>
        <dbReference type="Proteomes" id="UP000196239"/>
    </source>
</evidence>
<sequence>MNKEKIKKILKSKITWFAVGISIPTAIAQGNQSLWFLGIPFAMTMLALIPAAISIECSPGFTQRFATLHKWRHQDHGSYTYATIEAKTPSVLKFSIRTTLYSFAIICNILTWTGMLDALSENANRVVIIMMLTSVPSLFAASIINVATYLLTKSGLMFENKEDSSRINLGREMSSNLEWAISPFIFTSLIYPLVTKPQIMLYILLAMLILFAFCFYTAIISYYLLKKFQLDRLMVNVKRRLSGKFPILDS</sequence>
<dbReference type="KEGG" id="ndv:NDEV_2050"/>
<feature type="transmembrane region" description="Helical" evidence="1">
    <location>
        <begin position="126"/>
        <end position="152"/>
    </location>
</feature>
<keyword evidence="1" id="KW-0472">Membrane</keyword>
<organism evidence="2 3">
    <name type="scientific">Nitrosotalea devaniterrae</name>
    <dbReference type="NCBI Taxonomy" id="1078905"/>
    <lineage>
        <taxon>Archaea</taxon>
        <taxon>Nitrososphaerota</taxon>
        <taxon>Nitrososphaeria</taxon>
        <taxon>Nitrosotaleales</taxon>
        <taxon>Nitrosotaleaceae</taxon>
        <taxon>Nitrosotalea</taxon>
    </lineage>
</organism>
<protein>
    <submittedName>
        <fullName evidence="2">Uncharacterized protein</fullName>
    </submittedName>
</protein>
<keyword evidence="1" id="KW-0812">Transmembrane</keyword>
<feature type="transmembrane region" description="Helical" evidence="1">
    <location>
        <begin position="100"/>
        <end position="120"/>
    </location>
</feature>
<keyword evidence="3" id="KW-1185">Reference proteome</keyword>
<accession>A0A128A658</accession>
<feature type="transmembrane region" description="Helical" evidence="1">
    <location>
        <begin position="34"/>
        <end position="55"/>
    </location>
</feature>
<dbReference type="AlphaFoldDB" id="A0A128A658"/>
<feature type="transmembrane region" description="Helical" evidence="1">
    <location>
        <begin position="199"/>
        <end position="225"/>
    </location>
</feature>
<gene>
    <name evidence="2" type="ORF">NDEV_2050</name>
</gene>
<name>A0A128A658_9ARCH</name>
<feature type="transmembrane region" description="Helical" evidence="1">
    <location>
        <begin position="173"/>
        <end position="193"/>
    </location>
</feature>
<evidence type="ECO:0000256" key="1">
    <source>
        <dbReference type="SAM" id="Phobius"/>
    </source>
</evidence>
<feature type="transmembrane region" description="Helical" evidence="1">
    <location>
        <begin position="12"/>
        <end position="28"/>
    </location>
</feature>
<keyword evidence="1" id="KW-1133">Transmembrane helix</keyword>
<evidence type="ECO:0000313" key="2">
    <source>
        <dbReference type="EMBL" id="CUR52812.1"/>
    </source>
</evidence>
<proteinExistence type="predicted"/>